<evidence type="ECO:0000313" key="12">
    <source>
        <dbReference type="Proteomes" id="UP000176633"/>
    </source>
</evidence>
<keyword evidence="5" id="KW-0479">Metal-binding</keyword>
<evidence type="ECO:0000256" key="4">
    <source>
        <dbReference type="ARBA" id="ARBA00022691"/>
    </source>
</evidence>
<gene>
    <name evidence="11" type="ORF">A3G50_00255</name>
</gene>
<dbReference type="InterPro" id="IPR006638">
    <property type="entry name" value="Elp3/MiaA/NifB-like_rSAM"/>
</dbReference>
<dbReference type="SFLD" id="SFLDG01082">
    <property type="entry name" value="B12-binding_domain_containing"/>
    <property type="match status" value="1"/>
</dbReference>
<dbReference type="InterPro" id="IPR023404">
    <property type="entry name" value="rSAM_horseshoe"/>
</dbReference>
<dbReference type="EMBL" id="MFKM01000030">
    <property type="protein sequence ID" value="OGG42956.1"/>
    <property type="molecule type" value="Genomic_DNA"/>
</dbReference>
<evidence type="ECO:0000256" key="1">
    <source>
        <dbReference type="ARBA" id="ARBA00001966"/>
    </source>
</evidence>
<dbReference type="GO" id="GO:0051539">
    <property type="term" value="F:4 iron, 4 sulfur cluster binding"/>
    <property type="evidence" value="ECO:0007669"/>
    <property type="project" value="UniProtKB-KW"/>
</dbReference>
<dbReference type="PROSITE" id="PS51918">
    <property type="entry name" value="RADICAL_SAM"/>
    <property type="match status" value="1"/>
</dbReference>
<reference evidence="11 12" key="1">
    <citation type="journal article" date="2016" name="Nat. Commun.">
        <title>Thousands of microbial genomes shed light on interconnected biogeochemical processes in an aquifer system.</title>
        <authorList>
            <person name="Anantharaman K."/>
            <person name="Brown C.T."/>
            <person name="Hug L.A."/>
            <person name="Sharon I."/>
            <person name="Castelle C.J."/>
            <person name="Probst A.J."/>
            <person name="Thomas B.C."/>
            <person name="Singh A."/>
            <person name="Wilkins M.J."/>
            <person name="Karaoz U."/>
            <person name="Brodie E.L."/>
            <person name="Williams K.H."/>
            <person name="Hubbard S.S."/>
            <person name="Banfield J.F."/>
        </authorList>
    </citation>
    <scope>NUCLEOTIDE SEQUENCE [LARGE SCALE GENOMIC DNA]</scope>
</reference>
<evidence type="ECO:0000259" key="9">
    <source>
        <dbReference type="PROSITE" id="PS51332"/>
    </source>
</evidence>
<dbReference type="PANTHER" id="PTHR43409">
    <property type="entry name" value="ANAEROBIC MAGNESIUM-PROTOPORPHYRIN IX MONOMETHYL ESTER CYCLASE-RELATED"/>
    <property type="match status" value="1"/>
</dbReference>
<dbReference type="PROSITE" id="PS51332">
    <property type="entry name" value="B12_BINDING"/>
    <property type="match status" value="1"/>
</dbReference>
<name>A0A1F6C165_9BACT</name>
<comment type="caution">
    <text evidence="11">The sequence shown here is derived from an EMBL/GenBank/DDBJ whole genome shotgun (WGS) entry which is preliminary data.</text>
</comment>
<keyword evidence="3" id="KW-0808">Transferase</keyword>
<dbReference type="Gene3D" id="3.40.50.280">
    <property type="entry name" value="Cobalamin-binding domain"/>
    <property type="match status" value="1"/>
</dbReference>
<dbReference type="InterPro" id="IPR036724">
    <property type="entry name" value="Cobalamin-bd_sf"/>
</dbReference>
<dbReference type="Gene3D" id="3.80.30.20">
    <property type="entry name" value="tm_1862 like domain"/>
    <property type="match status" value="1"/>
</dbReference>
<keyword evidence="8" id="KW-1133">Transmembrane helix</keyword>
<dbReference type="GO" id="GO:0003824">
    <property type="term" value="F:catalytic activity"/>
    <property type="evidence" value="ECO:0007669"/>
    <property type="project" value="InterPro"/>
</dbReference>
<keyword evidence="2" id="KW-0489">Methyltransferase</keyword>
<dbReference type="Pfam" id="PF04055">
    <property type="entry name" value="Radical_SAM"/>
    <property type="match status" value="1"/>
</dbReference>
<feature type="domain" description="Radical SAM core" evidence="10">
    <location>
        <begin position="193"/>
        <end position="444"/>
    </location>
</feature>
<dbReference type="InterPro" id="IPR058240">
    <property type="entry name" value="rSAM_sf"/>
</dbReference>
<dbReference type="InterPro" id="IPR006158">
    <property type="entry name" value="Cobalamin-bd"/>
</dbReference>
<dbReference type="InterPro" id="IPR034466">
    <property type="entry name" value="Methyltransferase_Class_B"/>
</dbReference>
<feature type="transmembrane region" description="Helical" evidence="8">
    <location>
        <begin position="448"/>
        <end position="472"/>
    </location>
</feature>
<dbReference type="InterPro" id="IPR051198">
    <property type="entry name" value="BchE-like"/>
</dbReference>
<keyword evidence="8" id="KW-0812">Transmembrane</keyword>
<dbReference type="PANTHER" id="PTHR43409:SF7">
    <property type="entry name" value="BLL1977 PROTEIN"/>
    <property type="match status" value="1"/>
</dbReference>
<proteinExistence type="predicted"/>
<evidence type="ECO:0000256" key="7">
    <source>
        <dbReference type="ARBA" id="ARBA00023014"/>
    </source>
</evidence>
<evidence type="ECO:0000256" key="3">
    <source>
        <dbReference type="ARBA" id="ARBA00022679"/>
    </source>
</evidence>
<dbReference type="Pfam" id="PF02310">
    <property type="entry name" value="B12-binding"/>
    <property type="match status" value="1"/>
</dbReference>
<comment type="cofactor">
    <cofactor evidence="1">
        <name>[4Fe-4S] cluster</name>
        <dbReference type="ChEBI" id="CHEBI:49883"/>
    </cofactor>
</comment>
<dbReference type="GO" id="GO:0046872">
    <property type="term" value="F:metal ion binding"/>
    <property type="evidence" value="ECO:0007669"/>
    <property type="project" value="UniProtKB-KW"/>
</dbReference>
<dbReference type="CDD" id="cd02068">
    <property type="entry name" value="radical_SAM_B12_BD"/>
    <property type="match status" value="1"/>
</dbReference>
<dbReference type="STRING" id="1798473.A3G50_00255"/>
<dbReference type="Proteomes" id="UP000176633">
    <property type="component" value="Unassembled WGS sequence"/>
</dbReference>
<evidence type="ECO:0000259" key="10">
    <source>
        <dbReference type="PROSITE" id="PS51918"/>
    </source>
</evidence>
<dbReference type="CDD" id="cd01335">
    <property type="entry name" value="Radical_SAM"/>
    <property type="match status" value="1"/>
</dbReference>
<accession>A0A1F6C165</accession>
<evidence type="ECO:0000256" key="2">
    <source>
        <dbReference type="ARBA" id="ARBA00022603"/>
    </source>
</evidence>
<dbReference type="InterPro" id="IPR007197">
    <property type="entry name" value="rSAM"/>
</dbReference>
<organism evidence="11 12">
    <name type="scientific">Candidatus Jorgensenbacteria bacterium RIFCSPLOWO2_12_FULL_42_11</name>
    <dbReference type="NCBI Taxonomy" id="1798473"/>
    <lineage>
        <taxon>Bacteria</taxon>
        <taxon>Candidatus Joergenseniibacteriota</taxon>
    </lineage>
</organism>
<sequence length="482" mass="55934">MKTAGENEIKLALITLQNEGDRQPPFGLLYLATYLEKKIGFRNTKIIDKNFEDVMAGVREYNPDLAGISAMTIHYEEASERAKAIKKIFQIPVIIGGVHVSLLPNSLRTCFDIGVIGEGEETFKELISLYQEKKEFNRADLRKIKGIAFWDENGKIEITARREFIKNLDEIPPLDYKYADKRYFEPKPIIGVGKLARRGWILTSRGCPFRCRFCATSDFWGSGLTRFHSPQYIVSHIKYLKENFKIQHLLFCDDLFTLDRNRLKEIARLCEKENLLDGLTTTAQARANTVDDEMGEICRKLNIKILQFGFESGSKKVLQWLKGPTVSPEINLRAIEISSRHKIKVFGSLMMGVPGETLEDMKETYEFIKKAVKKGAYLFLFVATPYPGGEFWETAKDRKKVNEEMDFAQLSLYSCHNPLLLDERIDKEKFAELFLETRKLLRFQKYKMVWEILLNDPLGIILIIFRNPFFWFKRISLWLGKR</sequence>
<dbReference type="SMART" id="SM00729">
    <property type="entry name" value="Elp3"/>
    <property type="match status" value="1"/>
</dbReference>
<keyword evidence="8" id="KW-0472">Membrane</keyword>
<dbReference type="SUPFAM" id="SSF102114">
    <property type="entry name" value="Radical SAM enzymes"/>
    <property type="match status" value="1"/>
</dbReference>
<keyword evidence="4" id="KW-0949">S-adenosyl-L-methionine</keyword>
<protein>
    <submittedName>
        <fullName evidence="11">Uncharacterized protein</fullName>
    </submittedName>
</protein>
<evidence type="ECO:0000256" key="8">
    <source>
        <dbReference type="SAM" id="Phobius"/>
    </source>
</evidence>
<dbReference type="SFLD" id="SFLDS00029">
    <property type="entry name" value="Radical_SAM"/>
    <property type="match status" value="1"/>
</dbReference>
<dbReference type="SFLD" id="SFLDG01123">
    <property type="entry name" value="methyltransferase_(Class_B)"/>
    <property type="match status" value="1"/>
</dbReference>
<evidence type="ECO:0000256" key="6">
    <source>
        <dbReference type="ARBA" id="ARBA00023004"/>
    </source>
</evidence>
<dbReference type="AlphaFoldDB" id="A0A1F6C165"/>
<dbReference type="GO" id="GO:0031419">
    <property type="term" value="F:cobalamin binding"/>
    <property type="evidence" value="ECO:0007669"/>
    <property type="project" value="InterPro"/>
</dbReference>
<dbReference type="SUPFAM" id="SSF52242">
    <property type="entry name" value="Cobalamin (vitamin B12)-binding domain"/>
    <property type="match status" value="1"/>
</dbReference>
<evidence type="ECO:0000256" key="5">
    <source>
        <dbReference type="ARBA" id="ARBA00022723"/>
    </source>
</evidence>
<evidence type="ECO:0000313" key="11">
    <source>
        <dbReference type="EMBL" id="OGG42956.1"/>
    </source>
</evidence>
<keyword evidence="7" id="KW-0411">Iron-sulfur</keyword>
<feature type="domain" description="B12-binding" evidence="9">
    <location>
        <begin position="10"/>
        <end position="137"/>
    </location>
</feature>
<keyword evidence="6" id="KW-0408">Iron</keyword>